<evidence type="ECO:0000313" key="1">
    <source>
        <dbReference type="EMBL" id="SMP09005.1"/>
    </source>
</evidence>
<keyword evidence="2" id="KW-1185">Reference proteome</keyword>
<accession>A0ABY1NGU9</accession>
<reference evidence="1 2" key="1">
    <citation type="submission" date="2017-05" db="EMBL/GenBank/DDBJ databases">
        <authorList>
            <person name="Varghese N."/>
            <person name="Submissions S."/>
        </authorList>
    </citation>
    <scope>NUCLEOTIDE SEQUENCE [LARGE SCALE GENOMIC DNA]</scope>
    <source>
        <strain evidence="1 2">DSM 28214</strain>
    </source>
</reference>
<organism evidence="1 2">
    <name type="scientific">Chryseobacterium profundimaris</name>
    <dbReference type="NCBI Taxonomy" id="1387275"/>
    <lineage>
        <taxon>Bacteria</taxon>
        <taxon>Pseudomonadati</taxon>
        <taxon>Bacteroidota</taxon>
        <taxon>Flavobacteriia</taxon>
        <taxon>Flavobacteriales</taxon>
        <taxon>Weeksellaceae</taxon>
        <taxon>Chryseobacterium group</taxon>
        <taxon>Chryseobacterium</taxon>
    </lineage>
</organism>
<evidence type="ECO:0000313" key="2">
    <source>
        <dbReference type="Proteomes" id="UP001157960"/>
    </source>
</evidence>
<sequence>MFLQMSHSVEITDTAGRFIPIPPIIEIKIEESTKNLADFATVKCAIFNYNNHIETPSGKSFDNNGNSENKLYKIYKRGQKIKIQLGYNGELRPEFSGYIKEVKTDDDGMRLECEDGLFLFRKSVPNKELKKTDVKSIANYLIKNIDPSFKLICDYNISYDKFTIYKATGLDVLKKIQEETGADIFFDMEKQELHIHGAYMYKGGETFYSMQRNIESSSLEYKTSEDRKVEMTIESVGADGKTINYTTGTTGGEKITKKVGRMSREAVKTIADIEYKNRMADAFEGSFDTWLIPFVKPGYTIGIYDRDFPEKDSLYYCEAVSISFNESGGKRTITPGIKLSGTKK</sequence>
<dbReference type="RefSeq" id="WP_283421084.1">
    <property type="nucleotide sequence ID" value="NZ_FXTZ01000002.1"/>
</dbReference>
<protein>
    <recommendedName>
        <fullName evidence="3">Phage protein D</fullName>
    </recommendedName>
</protein>
<evidence type="ECO:0008006" key="3">
    <source>
        <dbReference type="Google" id="ProtNLM"/>
    </source>
</evidence>
<name>A0ABY1NGU9_9FLAO</name>
<proteinExistence type="predicted"/>
<gene>
    <name evidence="1" type="ORF">SAMN06264346_10215</name>
</gene>
<dbReference type="EMBL" id="FXTZ01000002">
    <property type="protein sequence ID" value="SMP09005.1"/>
    <property type="molecule type" value="Genomic_DNA"/>
</dbReference>
<dbReference type="Proteomes" id="UP001157960">
    <property type="component" value="Unassembled WGS sequence"/>
</dbReference>
<comment type="caution">
    <text evidence="1">The sequence shown here is derived from an EMBL/GenBank/DDBJ whole genome shotgun (WGS) entry which is preliminary data.</text>
</comment>